<evidence type="ECO:0000313" key="1">
    <source>
        <dbReference type="EMBL" id="SAL44994.1"/>
    </source>
</evidence>
<gene>
    <name evidence="1" type="ORF">AWB64_04772</name>
</gene>
<accession>A0A158HKU8</accession>
<protein>
    <submittedName>
        <fullName evidence="1">Thiamine pyrophosphate protein</fullName>
    </submittedName>
</protein>
<name>A0A158HKU8_CABSO</name>
<dbReference type="AlphaFoldDB" id="A0A158HKU8"/>
<evidence type="ECO:0000313" key="2">
    <source>
        <dbReference type="Proteomes" id="UP000054893"/>
    </source>
</evidence>
<reference evidence="1 2" key="1">
    <citation type="submission" date="2016-01" db="EMBL/GenBank/DDBJ databases">
        <authorList>
            <person name="Oliw E.H."/>
        </authorList>
    </citation>
    <scope>NUCLEOTIDE SEQUENCE [LARGE SCALE GENOMIC DNA]</scope>
    <source>
        <strain evidence="1">LMG 22029</strain>
    </source>
</reference>
<sequence length="61" mass="6869">MSCVSVWSSAIWTADWWQTLDKRVHESARGGVNSQRTVWELSPRLPSNAIVTKNRARTAIG</sequence>
<proteinExistence type="predicted"/>
<dbReference type="EMBL" id="FCOC02000018">
    <property type="protein sequence ID" value="SAL44994.1"/>
    <property type="molecule type" value="Genomic_DNA"/>
</dbReference>
<organism evidence="1 2">
    <name type="scientific">Caballeronia sordidicola</name>
    <name type="common">Burkholderia sordidicola</name>
    <dbReference type="NCBI Taxonomy" id="196367"/>
    <lineage>
        <taxon>Bacteria</taxon>
        <taxon>Pseudomonadati</taxon>
        <taxon>Pseudomonadota</taxon>
        <taxon>Betaproteobacteria</taxon>
        <taxon>Burkholderiales</taxon>
        <taxon>Burkholderiaceae</taxon>
        <taxon>Caballeronia</taxon>
    </lineage>
</organism>
<dbReference type="Proteomes" id="UP000054893">
    <property type="component" value="Unassembled WGS sequence"/>
</dbReference>